<name>A0A1I1ZNG2_9RHOB</name>
<dbReference type="PANTHER" id="PTHR43861">
    <property type="entry name" value="TRANS-ACONITATE 2-METHYLTRANSFERASE-RELATED"/>
    <property type="match status" value="1"/>
</dbReference>
<sequence>MENRDELAEMLAVNAEQAKYYDSTDGGSTSEVNSFATNLWRKIRWRAISAVPDHKREVIYRIQQDWLGDLAGKKVLEVGAGTGSYLTSHLVANCAQYDAIELSGVQIRALRDKIGDAPHVRCIEGDFLDCDRLDDDYDVIYAQSFLHHFRHVDVLFDRIEAVTKPGAQIVTLDPLQTWLPARLFRAAFRPFQTDAAWEFPFGHGTLDRLQDRFVVEDRFGLYGRSKWAIALSMLSPKTGHRLGQRWFDWDFETDYVRHRARSCLILSCNLRTAGGPVPAQPRRI</sequence>
<dbReference type="PANTHER" id="PTHR43861:SF1">
    <property type="entry name" value="TRANS-ACONITATE 2-METHYLTRANSFERASE"/>
    <property type="match status" value="1"/>
</dbReference>
<organism evidence="1 2">
    <name type="scientific">Roseivivax sediminis</name>
    <dbReference type="NCBI Taxonomy" id="936889"/>
    <lineage>
        <taxon>Bacteria</taxon>
        <taxon>Pseudomonadati</taxon>
        <taxon>Pseudomonadota</taxon>
        <taxon>Alphaproteobacteria</taxon>
        <taxon>Rhodobacterales</taxon>
        <taxon>Roseobacteraceae</taxon>
        <taxon>Roseivivax</taxon>
    </lineage>
</organism>
<keyword evidence="1" id="KW-0808">Transferase</keyword>
<dbReference type="AlphaFoldDB" id="A0A1I1ZNG2"/>
<proteinExistence type="predicted"/>
<dbReference type="GO" id="GO:0032259">
    <property type="term" value="P:methylation"/>
    <property type="evidence" value="ECO:0007669"/>
    <property type="project" value="UniProtKB-KW"/>
</dbReference>
<gene>
    <name evidence="1" type="ORF">SAMN04515678_108208</name>
</gene>
<dbReference type="Proteomes" id="UP000325289">
    <property type="component" value="Unassembled WGS sequence"/>
</dbReference>
<keyword evidence="1" id="KW-0489">Methyltransferase</keyword>
<dbReference type="Pfam" id="PF13489">
    <property type="entry name" value="Methyltransf_23"/>
    <property type="match status" value="1"/>
</dbReference>
<accession>A0A1I1ZNG2</accession>
<dbReference type="OrthoDB" id="9770553at2"/>
<dbReference type="RefSeq" id="WP_149756554.1">
    <property type="nucleotide sequence ID" value="NZ_FOMS01000008.1"/>
</dbReference>
<dbReference type="InterPro" id="IPR029063">
    <property type="entry name" value="SAM-dependent_MTases_sf"/>
</dbReference>
<evidence type="ECO:0000313" key="1">
    <source>
        <dbReference type="EMBL" id="SFE33162.1"/>
    </source>
</evidence>
<keyword evidence="2" id="KW-1185">Reference proteome</keyword>
<dbReference type="CDD" id="cd02440">
    <property type="entry name" value="AdoMet_MTases"/>
    <property type="match status" value="1"/>
</dbReference>
<protein>
    <submittedName>
        <fullName evidence="1">Methyltransferase domain-containing protein</fullName>
    </submittedName>
</protein>
<dbReference type="EMBL" id="FOMS01000008">
    <property type="protein sequence ID" value="SFE33162.1"/>
    <property type="molecule type" value="Genomic_DNA"/>
</dbReference>
<reference evidence="1 2" key="1">
    <citation type="submission" date="2016-10" db="EMBL/GenBank/DDBJ databases">
        <authorList>
            <person name="Varghese N."/>
            <person name="Submissions S."/>
        </authorList>
    </citation>
    <scope>NUCLEOTIDE SEQUENCE [LARGE SCALE GENOMIC DNA]</scope>
    <source>
        <strain evidence="2">YIM D21,KCTC 23444,ACCC 10710</strain>
    </source>
</reference>
<dbReference type="SUPFAM" id="SSF53335">
    <property type="entry name" value="S-adenosyl-L-methionine-dependent methyltransferases"/>
    <property type="match status" value="1"/>
</dbReference>
<dbReference type="Gene3D" id="3.40.50.150">
    <property type="entry name" value="Vaccinia Virus protein VP39"/>
    <property type="match status" value="1"/>
</dbReference>
<dbReference type="GO" id="GO:0008168">
    <property type="term" value="F:methyltransferase activity"/>
    <property type="evidence" value="ECO:0007669"/>
    <property type="project" value="UniProtKB-KW"/>
</dbReference>
<evidence type="ECO:0000313" key="2">
    <source>
        <dbReference type="Proteomes" id="UP000325289"/>
    </source>
</evidence>